<sequence length="225" mass="25595">MLEELFKDKKKLGIYIVILILLTILGFNYYRNGYKELRKNNDEDIFVEQNNESDNSAYFENESNSKSEFSEKSIPLKDKNIVVEIKGEVKKPDVYTLEDESIVKDVIDLAGGVTEEADLSNINRAKKLQNHELIYIRNKNEINDKVEDNTVVNNIETTTNVSNMVNINSATLEELKTLNGIGDAKANGIIEYREKSGGFTSTDQIKEVDGIGEKMFEKIKDKIEV</sequence>
<name>A0A2A7MCG4_9CLOT</name>
<dbReference type="RefSeq" id="WP_058293846.1">
    <property type="nucleotide sequence ID" value="NZ_LN890327.1"/>
</dbReference>
<feature type="domain" description="Helix-hairpin-helix DNA-binding motif class 1" evidence="2">
    <location>
        <begin position="173"/>
        <end position="192"/>
    </location>
</feature>
<dbReference type="Gene3D" id="1.10.150.310">
    <property type="entry name" value="Tex RuvX-like domain-like"/>
    <property type="match status" value="1"/>
</dbReference>
<evidence type="ECO:0000259" key="2">
    <source>
        <dbReference type="SMART" id="SM00278"/>
    </source>
</evidence>
<dbReference type="InterPro" id="IPR004509">
    <property type="entry name" value="Competence_ComEA_HhH"/>
</dbReference>
<feature type="domain" description="Helix-hairpin-helix DNA-binding motif class 1" evidence="2">
    <location>
        <begin position="203"/>
        <end position="222"/>
    </location>
</feature>
<evidence type="ECO:0000313" key="4">
    <source>
        <dbReference type="Proteomes" id="UP000220840"/>
    </source>
</evidence>
<feature type="transmembrane region" description="Helical" evidence="1">
    <location>
        <begin position="12"/>
        <end position="30"/>
    </location>
</feature>
<evidence type="ECO:0000313" key="3">
    <source>
        <dbReference type="EMBL" id="PEG29260.1"/>
    </source>
</evidence>
<dbReference type="PANTHER" id="PTHR21180">
    <property type="entry name" value="ENDONUCLEASE/EXONUCLEASE/PHOSPHATASE FAMILY DOMAIN-CONTAINING PROTEIN 1"/>
    <property type="match status" value="1"/>
</dbReference>
<dbReference type="OrthoDB" id="9790239at2"/>
<keyword evidence="1" id="KW-0472">Membrane</keyword>
<dbReference type="SUPFAM" id="SSF47781">
    <property type="entry name" value="RuvA domain 2-like"/>
    <property type="match status" value="1"/>
</dbReference>
<dbReference type="Gene3D" id="3.10.560.10">
    <property type="entry name" value="Outer membrane lipoprotein wza domain like"/>
    <property type="match status" value="1"/>
</dbReference>
<dbReference type="Pfam" id="PF12836">
    <property type="entry name" value="HHH_3"/>
    <property type="match status" value="1"/>
</dbReference>
<dbReference type="InterPro" id="IPR003583">
    <property type="entry name" value="Hlx-hairpin-Hlx_DNA-bd_motif"/>
</dbReference>
<keyword evidence="4" id="KW-1185">Reference proteome</keyword>
<dbReference type="GO" id="GO:0006281">
    <property type="term" value="P:DNA repair"/>
    <property type="evidence" value="ECO:0007669"/>
    <property type="project" value="InterPro"/>
</dbReference>
<gene>
    <name evidence="3" type="ORF">CQ394_17985</name>
</gene>
<dbReference type="GO" id="GO:0003677">
    <property type="term" value="F:DNA binding"/>
    <property type="evidence" value="ECO:0007669"/>
    <property type="project" value="InterPro"/>
</dbReference>
<accession>A0A2A7MCG4</accession>
<dbReference type="AlphaFoldDB" id="A0A2A7MCG4"/>
<dbReference type="InterPro" id="IPR010994">
    <property type="entry name" value="RuvA_2-like"/>
</dbReference>
<dbReference type="EMBL" id="PDCJ01000004">
    <property type="protein sequence ID" value="PEG29260.1"/>
    <property type="molecule type" value="Genomic_DNA"/>
</dbReference>
<dbReference type="InterPro" id="IPR019554">
    <property type="entry name" value="Soluble_ligand-bd"/>
</dbReference>
<proteinExistence type="predicted"/>
<evidence type="ECO:0000256" key="1">
    <source>
        <dbReference type="SAM" id="Phobius"/>
    </source>
</evidence>
<dbReference type="GO" id="GO:0015627">
    <property type="term" value="C:type II protein secretion system complex"/>
    <property type="evidence" value="ECO:0007669"/>
    <property type="project" value="TreeGrafter"/>
</dbReference>
<dbReference type="Pfam" id="PF10531">
    <property type="entry name" value="SLBB"/>
    <property type="match status" value="1"/>
</dbReference>
<dbReference type="InterPro" id="IPR051675">
    <property type="entry name" value="Endo/Exo/Phosphatase_dom_1"/>
</dbReference>
<dbReference type="SMART" id="SM00278">
    <property type="entry name" value="HhH1"/>
    <property type="match status" value="2"/>
</dbReference>
<dbReference type="PANTHER" id="PTHR21180:SF32">
    <property type="entry name" value="ENDONUCLEASE_EXONUCLEASE_PHOSPHATASE FAMILY DOMAIN-CONTAINING PROTEIN 1"/>
    <property type="match status" value="1"/>
</dbReference>
<protein>
    <submittedName>
        <fullName evidence="3">Competence protein ComEA</fullName>
    </submittedName>
</protein>
<dbReference type="STRING" id="137838.GCA_001458595_00921"/>
<keyword evidence="1" id="KW-1133">Transmembrane helix</keyword>
<dbReference type="NCBIfam" id="TIGR00426">
    <property type="entry name" value="competence protein ComEA helix-hairpin-helix repeat region"/>
    <property type="match status" value="1"/>
</dbReference>
<dbReference type="GO" id="GO:0015628">
    <property type="term" value="P:protein secretion by the type II secretion system"/>
    <property type="evidence" value="ECO:0007669"/>
    <property type="project" value="TreeGrafter"/>
</dbReference>
<keyword evidence="1" id="KW-0812">Transmembrane</keyword>
<comment type="caution">
    <text evidence="3">The sequence shown here is derived from an EMBL/GenBank/DDBJ whole genome shotgun (WGS) entry which is preliminary data.</text>
</comment>
<dbReference type="Proteomes" id="UP000220840">
    <property type="component" value="Unassembled WGS sequence"/>
</dbReference>
<reference evidence="3 4" key="1">
    <citation type="submission" date="2017-10" db="EMBL/GenBank/DDBJ databases">
        <title>Effective Description of Clostridium neonatale sp. nov. linked to necrotizing enterocolitis in neonates and a clarification of species assignable to the genus Clostridium (Prazmowski 1880) emend. Lawson and Rainey 2016.</title>
        <authorList>
            <person name="Bernard K."/>
            <person name="Burdz T."/>
            <person name="Wiebe D."/>
            <person name="Balcewich B."/>
            <person name="Alfa M."/>
            <person name="Bernier A.-M."/>
        </authorList>
    </citation>
    <scope>NUCLEOTIDE SEQUENCE [LARGE SCALE GENOMIC DNA]</scope>
    <source>
        <strain evidence="3 4">LCDC99A005</strain>
    </source>
</reference>
<organism evidence="3 4">
    <name type="scientific">Clostridium neonatale</name>
    <dbReference type="NCBI Taxonomy" id="137838"/>
    <lineage>
        <taxon>Bacteria</taxon>
        <taxon>Bacillati</taxon>
        <taxon>Bacillota</taxon>
        <taxon>Clostridia</taxon>
        <taxon>Eubacteriales</taxon>
        <taxon>Clostridiaceae</taxon>
        <taxon>Clostridium</taxon>
    </lineage>
</organism>